<proteinExistence type="predicted"/>
<accession>A0ABS2P4Q0</accession>
<evidence type="ECO:0000313" key="2">
    <source>
        <dbReference type="Proteomes" id="UP000737402"/>
    </source>
</evidence>
<comment type="caution">
    <text evidence="1">The sequence shown here is derived from an EMBL/GenBank/DDBJ whole genome shotgun (WGS) entry which is preliminary data.</text>
</comment>
<dbReference type="RefSeq" id="WP_204418959.1">
    <property type="nucleotide sequence ID" value="NZ_JAFBED010000012.1"/>
</dbReference>
<organism evidence="1 2">
    <name type="scientific">Sutcliffiella tianshenii</name>
    <dbReference type="NCBI Taxonomy" id="1463404"/>
    <lineage>
        <taxon>Bacteria</taxon>
        <taxon>Bacillati</taxon>
        <taxon>Bacillota</taxon>
        <taxon>Bacilli</taxon>
        <taxon>Bacillales</taxon>
        <taxon>Bacillaceae</taxon>
        <taxon>Sutcliffiella</taxon>
    </lineage>
</organism>
<protein>
    <recommendedName>
        <fullName evidence="3">ACT domain-containing protein</fullName>
    </recommendedName>
</protein>
<evidence type="ECO:0000313" key="1">
    <source>
        <dbReference type="EMBL" id="MBM7621918.1"/>
    </source>
</evidence>
<reference evidence="1 2" key="1">
    <citation type="submission" date="2021-01" db="EMBL/GenBank/DDBJ databases">
        <title>Genomic Encyclopedia of Type Strains, Phase IV (KMG-IV): sequencing the most valuable type-strain genomes for metagenomic binning, comparative biology and taxonomic classification.</title>
        <authorList>
            <person name="Goeker M."/>
        </authorList>
    </citation>
    <scope>NUCLEOTIDE SEQUENCE [LARGE SCALE GENOMIC DNA]</scope>
    <source>
        <strain evidence="1 2">DSM 25879</strain>
    </source>
</reference>
<keyword evidence="2" id="KW-1185">Reference proteome</keyword>
<dbReference type="Proteomes" id="UP000737402">
    <property type="component" value="Unassembled WGS sequence"/>
</dbReference>
<dbReference type="EMBL" id="JAFBED010000012">
    <property type="protein sequence ID" value="MBM7621918.1"/>
    <property type="molecule type" value="Genomic_DNA"/>
</dbReference>
<gene>
    <name evidence="1" type="ORF">JOC95_003826</name>
</gene>
<dbReference type="Gene3D" id="3.30.2130.10">
    <property type="entry name" value="VC0802-like"/>
    <property type="match status" value="1"/>
</dbReference>
<sequence>MTTNNNDSFDYLLRTQFSFTADDPALANLLKGIADQKININAFAQLKGNDTNYVRLVVGSSEAEAPIELQSVRRILRSLKIRFQEKQVIQIIRLRAGRAGQIDDIYSALWCKVEVRSIYIGEKTNVYVDSTDLDQVIAILSSENIEPCS</sequence>
<name>A0ABS2P4Q0_9BACI</name>
<evidence type="ECO:0008006" key="3">
    <source>
        <dbReference type="Google" id="ProtNLM"/>
    </source>
</evidence>